<evidence type="ECO:0000256" key="3">
    <source>
        <dbReference type="ARBA" id="ARBA00022643"/>
    </source>
</evidence>
<dbReference type="PANTHER" id="PTHR43303:SF4">
    <property type="entry name" value="NADPH DEHYDROGENASE C23G7.10C-RELATED"/>
    <property type="match status" value="1"/>
</dbReference>
<organism evidence="7 8">
    <name type="scientific">Methylocaldum szegediense</name>
    <dbReference type="NCBI Taxonomy" id="73780"/>
    <lineage>
        <taxon>Bacteria</taxon>
        <taxon>Pseudomonadati</taxon>
        <taxon>Pseudomonadota</taxon>
        <taxon>Gammaproteobacteria</taxon>
        <taxon>Methylococcales</taxon>
        <taxon>Methylococcaceae</taxon>
        <taxon>Methylocaldum</taxon>
    </lineage>
</organism>
<keyword evidence="8" id="KW-1185">Reference proteome</keyword>
<dbReference type="RefSeq" id="WP_051331837.1">
    <property type="nucleotide sequence ID" value="NZ_OX458333.1"/>
</dbReference>
<evidence type="ECO:0000313" key="7">
    <source>
        <dbReference type="EMBL" id="CAI8895222.1"/>
    </source>
</evidence>
<gene>
    <name evidence="7" type="primary">namA</name>
    <name evidence="7" type="ORF">MSZNOR_3325</name>
</gene>
<reference evidence="7 8" key="1">
    <citation type="submission" date="2023-03" db="EMBL/GenBank/DDBJ databases">
        <authorList>
            <person name="Pearce D."/>
        </authorList>
    </citation>
    <scope>NUCLEOTIDE SEQUENCE [LARGE SCALE GENOMIC DNA]</scope>
    <source>
        <strain evidence="7">Msz</strain>
    </source>
</reference>
<name>A0ABN8X8U7_9GAMM</name>
<comment type="cofactor">
    <cofactor evidence="1">
        <name>FMN</name>
        <dbReference type="ChEBI" id="CHEBI:58210"/>
    </cofactor>
</comment>
<dbReference type="InterPro" id="IPR001155">
    <property type="entry name" value="OxRdtase_FMN_N"/>
</dbReference>
<dbReference type="Proteomes" id="UP001162030">
    <property type="component" value="Chromosome"/>
</dbReference>
<sequence>MAIPDPKSVIRPRLFSRLALRGVEFRNRVFLSPMCQYAARDGYAGDWHLVHYGARAAGGVGLVLLEATAVAPEGRISPADLGLWSDDHIPSLRRLADFIQAQGAVAGIQLAHAGRKASCDVPANGGKPLPPERGGWPIFGASALPFSSVHPTPRELDEKALADIAEDFARAAERALAAGFKVVEIHAAHGYLLHSFLSPLSNQRNDRYGGSFENRVRFPLDVVAAVRDAWPEHLPLFVRISATDWAEGGWDLDQSIRFGDQLKDFGVDLVDVSSGGLLPDAVPPLAPGYQVPFAQAIRARTDIATGAVGLITEPQQAEAVITSGSADVVFLGRELLRNPHWPLHAAAALGEEVDWPTPYIRARG</sequence>
<keyword evidence="3" id="KW-0288">FMN</keyword>
<proteinExistence type="predicted"/>
<keyword evidence="4" id="KW-0521">NADP</keyword>
<evidence type="ECO:0000256" key="1">
    <source>
        <dbReference type="ARBA" id="ARBA00001917"/>
    </source>
</evidence>
<dbReference type="CDD" id="cd02932">
    <property type="entry name" value="OYE_YqiM_FMN"/>
    <property type="match status" value="1"/>
</dbReference>
<dbReference type="SUPFAM" id="SSF51395">
    <property type="entry name" value="FMN-linked oxidoreductases"/>
    <property type="match status" value="1"/>
</dbReference>
<evidence type="ECO:0000256" key="2">
    <source>
        <dbReference type="ARBA" id="ARBA00022630"/>
    </source>
</evidence>
<protein>
    <submittedName>
        <fullName evidence="7">NADPH dehydrogenase</fullName>
        <ecNumber evidence="7">1.6.99.1</ecNumber>
    </submittedName>
</protein>
<evidence type="ECO:0000313" key="8">
    <source>
        <dbReference type="Proteomes" id="UP001162030"/>
    </source>
</evidence>
<keyword evidence="2" id="KW-0285">Flavoprotein</keyword>
<dbReference type="Gene3D" id="3.20.20.70">
    <property type="entry name" value="Aldolase class I"/>
    <property type="match status" value="1"/>
</dbReference>
<accession>A0ABN8X8U7</accession>
<dbReference type="Pfam" id="PF00724">
    <property type="entry name" value="Oxidored_FMN"/>
    <property type="match status" value="1"/>
</dbReference>
<dbReference type="InterPro" id="IPR013785">
    <property type="entry name" value="Aldolase_TIM"/>
</dbReference>
<keyword evidence="5 7" id="KW-0560">Oxidoreductase</keyword>
<dbReference type="InterPro" id="IPR044152">
    <property type="entry name" value="YqjM-like"/>
</dbReference>
<evidence type="ECO:0000259" key="6">
    <source>
        <dbReference type="Pfam" id="PF00724"/>
    </source>
</evidence>
<feature type="domain" description="NADH:flavin oxidoreductase/NADH oxidase N-terminal" evidence="6">
    <location>
        <begin position="14"/>
        <end position="347"/>
    </location>
</feature>
<dbReference type="EC" id="1.6.99.1" evidence="7"/>
<evidence type="ECO:0000256" key="4">
    <source>
        <dbReference type="ARBA" id="ARBA00022857"/>
    </source>
</evidence>
<dbReference type="PANTHER" id="PTHR43303">
    <property type="entry name" value="NADPH DEHYDROGENASE C23G7.10C-RELATED"/>
    <property type="match status" value="1"/>
</dbReference>
<dbReference type="GO" id="GO:0003959">
    <property type="term" value="F:NADPH dehydrogenase activity"/>
    <property type="evidence" value="ECO:0007669"/>
    <property type="project" value="UniProtKB-EC"/>
</dbReference>
<dbReference type="EMBL" id="OX458333">
    <property type="protein sequence ID" value="CAI8895222.1"/>
    <property type="molecule type" value="Genomic_DNA"/>
</dbReference>
<evidence type="ECO:0000256" key="5">
    <source>
        <dbReference type="ARBA" id="ARBA00023002"/>
    </source>
</evidence>